<dbReference type="PROSITE" id="PS51257">
    <property type="entry name" value="PROKAR_LIPOPROTEIN"/>
    <property type="match status" value="1"/>
</dbReference>
<reference evidence="3 4" key="1">
    <citation type="submission" date="2023-05" db="EMBL/GenBank/DDBJ databases">
        <title>Streptantibioticus silvisoli sp. nov., acidotolerant actinomycetes 1 from pine litter.</title>
        <authorList>
            <person name="Swiecimska M."/>
            <person name="Golinska P."/>
            <person name="Sangal V."/>
            <person name="Wachnowicz B."/>
            <person name="Goodfellow M."/>
        </authorList>
    </citation>
    <scope>NUCLEOTIDE SEQUENCE [LARGE SCALE GENOMIC DNA]</scope>
    <source>
        <strain evidence="3 4">DSM 42109</strain>
    </source>
</reference>
<evidence type="ECO:0000256" key="2">
    <source>
        <dbReference type="SAM" id="SignalP"/>
    </source>
</evidence>
<feature type="region of interest" description="Disordered" evidence="1">
    <location>
        <begin position="204"/>
        <end position="227"/>
    </location>
</feature>
<evidence type="ECO:0000313" key="3">
    <source>
        <dbReference type="EMBL" id="MDJ1133815.1"/>
    </source>
</evidence>
<protein>
    <recommendedName>
        <fullName evidence="5">Lipoprotein</fullName>
    </recommendedName>
</protein>
<sequence>MRQRRPRQLAATAACATLLAVAITGCSAAEKLTTGLKVKHAFEKLGDQPSASVMLSVDGTPQDADAFLRAAGAAKGPKTRDTAELLSRGELTFAVGSDREETPLKELDRSERLRFATAVNFGGKDVVAAKSVEEKLYVRLNLRSLVAQLDGSHRDRQRARKIVGLADDLPHTLGSAKDALKGKWVETDPESFDDFARAAQEITESEKKGEFGKHGAAVSEESDKASERVGRATAAGQALNGESERAFLEGLEKTLGAHASFKKAGEYGGADHFTVTVPARDAAPDLSRALEALGARLDPAQVPDRKVRADLEVRRGQLTGLTLNLEQFLSDEARAKGVHLPLRMVFGSGDAVSVEAPDGVRELKPQDLLAAVMYGALGTGGI</sequence>
<evidence type="ECO:0000313" key="4">
    <source>
        <dbReference type="Proteomes" id="UP001214441"/>
    </source>
</evidence>
<organism evidence="3 4">
    <name type="scientific">Streptomyces iconiensis</name>
    <dbReference type="NCBI Taxonomy" id="1384038"/>
    <lineage>
        <taxon>Bacteria</taxon>
        <taxon>Bacillati</taxon>
        <taxon>Actinomycetota</taxon>
        <taxon>Actinomycetes</taxon>
        <taxon>Kitasatosporales</taxon>
        <taxon>Streptomycetaceae</taxon>
        <taxon>Streptomyces</taxon>
    </lineage>
</organism>
<comment type="caution">
    <text evidence="3">The sequence shown here is derived from an EMBL/GenBank/DDBJ whole genome shotgun (WGS) entry which is preliminary data.</text>
</comment>
<evidence type="ECO:0000256" key="1">
    <source>
        <dbReference type="SAM" id="MobiDB-lite"/>
    </source>
</evidence>
<accession>A0ABT6ZXM8</accession>
<feature type="chain" id="PRO_5045369686" description="Lipoprotein" evidence="2">
    <location>
        <begin position="29"/>
        <end position="382"/>
    </location>
</feature>
<gene>
    <name evidence="3" type="ORF">NMN56_017945</name>
</gene>
<feature type="signal peptide" evidence="2">
    <location>
        <begin position="1"/>
        <end position="28"/>
    </location>
</feature>
<keyword evidence="4" id="KW-1185">Reference proteome</keyword>
<feature type="compositionally biased region" description="Basic and acidic residues" evidence="1">
    <location>
        <begin position="204"/>
        <end position="213"/>
    </location>
</feature>
<dbReference type="RefSeq" id="WP_274040480.1">
    <property type="nucleotide sequence ID" value="NZ_JANCPR020000016.1"/>
</dbReference>
<name>A0ABT6ZXM8_9ACTN</name>
<keyword evidence="2" id="KW-0732">Signal</keyword>
<proteinExistence type="predicted"/>
<dbReference type="EMBL" id="JANCPR020000016">
    <property type="protein sequence ID" value="MDJ1133815.1"/>
    <property type="molecule type" value="Genomic_DNA"/>
</dbReference>
<evidence type="ECO:0008006" key="5">
    <source>
        <dbReference type="Google" id="ProtNLM"/>
    </source>
</evidence>
<dbReference type="Proteomes" id="UP001214441">
    <property type="component" value="Unassembled WGS sequence"/>
</dbReference>